<dbReference type="EMBL" id="JBBPHU010000006">
    <property type="protein sequence ID" value="KAK7516488.1"/>
    <property type="molecule type" value="Genomic_DNA"/>
</dbReference>
<feature type="transmembrane region" description="Helical" evidence="7">
    <location>
        <begin position="296"/>
        <end position="315"/>
    </location>
</feature>
<evidence type="ECO:0000256" key="2">
    <source>
        <dbReference type="ARBA" id="ARBA00008333"/>
    </source>
</evidence>
<sequence length="365" mass="39887">MTANVFAVSVFFIVFRECLETSIIVSVLLAFLKQTLGKESEAAAYRSLLRQVWAGVGLGFIICLCIGAGMIAAWYTVGKDHFAKTEDIWEGTFGLLASLIITIMGAALLRVNKMQDKWRVKLAKAFEARRTPADSTSSGFKRWCEKYAMFLLPFVTVLREGLEAVVYIGGVALGLPAESFPLAVICGIAAGCAIGYLLYRSGNSTSLQLFLIISTCALYLVAAGLFSKAVWYFENDKWNKVIGGDASETGSGPGSYDIRKSVWHVNCCNPEMNGGGGWGIFNSIFGWQNSATYGSVISYNLYWLVIIVVFVTMRFKERNGHYPLLKSSAKTSQDSGSDHFERKEGLVETNGKIPNAALKAKEVGV</sequence>
<dbReference type="PANTHER" id="PTHR31632">
    <property type="entry name" value="IRON TRANSPORTER FTH1"/>
    <property type="match status" value="1"/>
</dbReference>
<dbReference type="Pfam" id="PF03239">
    <property type="entry name" value="FTR1"/>
    <property type="match status" value="1"/>
</dbReference>
<keyword evidence="3" id="KW-0406">Ion transport</keyword>
<evidence type="ECO:0000313" key="9">
    <source>
        <dbReference type="Proteomes" id="UP001363622"/>
    </source>
</evidence>
<keyword evidence="6 7" id="KW-0472">Membrane</keyword>
<evidence type="ECO:0000256" key="5">
    <source>
        <dbReference type="ARBA" id="ARBA00022989"/>
    </source>
</evidence>
<reference evidence="8 9" key="1">
    <citation type="submission" date="2024-04" db="EMBL/GenBank/DDBJ databases">
        <title>Phyllosticta paracitricarpa is synonymous to the EU quarantine fungus P. citricarpa based on phylogenomic analyses.</title>
        <authorList>
            <consortium name="Lawrence Berkeley National Laboratory"/>
            <person name="Van Ingen-Buijs V.A."/>
            <person name="Van Westerhoven A.C."/>
            <person name="Haridas S."/>
            <person name="Skiadas P."/>
            <person name="Martin F."/>
            <person name="Groenewald J.Z."/>
            <person name="Crous P.W."/>
            <person name="Seidl M.F."/>
        </authorList>
    </citation>
    <scope>NUCLEOTIDE SEQUENCE [LARGE SCALE GENOMIC DNA]</scope>
    <source>
        <strain evidence="8 9">CBS 123371</strain>
    </source>
</reference>
<keyword evidence="3" id="KW-0813">Transport</keyword>
<keyword evidence="3" id="KW-0408">Iron</keyword>
<evidence type="ECO:0000256" key="1">
    <source>
        <dbReference type="ARBA" id="ARBA00004141"/>
    </source>
</evidence>
<feature type="transmembrane region" description="Helical" evidence="7">
    <location>
        <begin position="88"/>
        <end position="109"/>
    </location>
</feature>
<evidence type="ECO:0000313" key="8">
    <source>
        <dbReference type="EMBL" id="KAK7516488.1"/>
    </source>
</evidence>
<comment type="similarity">
    <text evidence="2">Belongs to the oxidase-dependent Fe transporter (OFeT) (TC 9.A.10.1) family.</text>
</comment>
<gene>
    <name evidence="8" type="ORF">IWZ03DRAFT_190902</name>
</gene>
<protein>
    <submittedName>
        <fullName evidence="8">High-affinity iron ion transporter FtrA</fullName>
    </submittedName>
</protein>
<feature type="transmembrane region" description="Helical" evidence="7">
    <location>
        <begin position="211"/>
        <end position="233"/>
    </location>
</feature>
<dbReference type="InterPro" id="IPR004923">
    <property type="entry name" value="FTR1/Fip1/EfeU"/>
</dbReference>
<keyword evidence="9" id="KW-1185">Reference proteome</keyword>
<organism evidence="8 9">
    <name type="scientific">Phyllosticta citriasiana</name>
    <dbReference type="NCBI Taxonomy" id="595635"/>
    <lineage>
        <taxon>Eukaryota</taxon>
        <taxon>Fungi</taxon>
        <taxon>Dikarya</taxon>
        <taxon>Ascomycota</taxon>
        <taxon>Pezizomycotina</taxon>
        <taxon>Dothideomycetes</taxon>
        <taxon>Dothideomycetes incertae sedis</taxon>
        <taxon>Botryosphaeriales</taxon>
        <taxon>Phyllostictaceae</taxon>
        <taxon>Phyllosticta</taxon>
    </lineage>
</organism>
<comment type="subcellular location">
    <subcellularLocation>
        <location evidence="1">Membrane</location>
        <topology evidence="1">Multi-pass membrane protein</topology>
    </subcellularLocation>
</comment>
<evidence type="ECO:0000256" key="4">
    <source>
        <dbReference type="ARBA" id="ARBA00022692"/>
    </source>
</evidence>
<dbReference type="PANTHER" id="PTHR31632:SF2">
    <property type="entry name" value="PLASMA MEMBRANE IRON PERMEASE"/>
    <property type="match status" value="1"/>
</dbReference>
<dbReference type="Proteomes" id="UP001363622">
    <property type="component" value="Unassembled WGS sequence"/>
</dbReference>
<name>A0ABR1KLX3_9PEZI</name>
<feature type="transmembrane region" description="Helical" evidence="7">
    <location>
        <begin position="52"/>
        <end position="76"/>
    </location>
</feature>
<comment type="caution">
    <text evidence="8">The sequence shown here is derived from an EMBL/GenBank/DDBJ whole genome shotgun (WGS) entry which is preliminary data.</text>
</comment>
<evidence type="ECO:0000256" key="6">
    <source>
        <dbReference type="ARBA" id="ARBA00023136"/>
    </source>
</evidence>
<keyword evidence="4 7" id="KW-0812">Transmembrane</keyword>
<feature type="transmembrane region" description="Helical" evidence="7">
    <location>
        <begin position="147"/>
        <end position="168"/>
    </location>
</feature>
<keyword evidence="5 7" id="KW-1133">Transmembrane helix</keyword>
<accession>A0ABR1KLX3</accession>
<feature type="transmembrane region" description="Helical" evidence="7">
    <location>
        <begin position="6"/>
        <end position="32"/>
    </location>
</feature>
<feature type="transmembrane region" description="Helical" evidence="7">
    <location>
        <begin position="180"/>
        <end position="199"/>
    </location>
</feature>
<evidence type="ECO:0000256" key="7">
    <source>
        <dbReference type="SAM" id="Phobius"/>
    </source>
</evidence>
<keyword evidence="3" id="KW-0410">Iron transport</keyword>
<proteinExistence type="inferred from homology"/>
<evidence type="ECO:0000256" key="3">
    <source>
        <dbReference type="ARBA" id="ARBA00022496"/>
    </source>
</evidence>